<evidence type="ECO:0000313" key="3">
    <source>
        <dbReference type="Proteomes" id="UP000216446"/>
    </source>
</evidence>
<dbReference type="AlphaFoldDB" id="A0A259U372"/>
<reference evidence="2 3" key="1">
    <citation type="submission" date="2016-11" db="EMBL/GenBank/DDBJ databases">
        <title>Study of marine rhodopsin-containing bacteria.</title>
        <authorList>
            <person name="Yoshizawa S."/>
            <person name="Kumagai Y."/>
            <person name="Kogure K."/>
        </authorList>
    </citation>
    <scope>NUCLEOTIDE SEQUENCE [LARGE SCALE GENOMIC DNA]</scope>
    <source>
        <strain evidence="2 3">SG-29</strain>
    </source>
</reference>
<dbReference type="OrthoDB" id="359260at2"/>
<proteinExistence type="predicted"/>
<comment type="caution">
    <text evidence="2">The sequence shown here is derived from an EMBL/GenBank/DDBJ whole genome shotgun (WGS) entry which is preliminary data.</text>
</comment>
<feature type="compositionally biased region" description="Low complexity" evidence="1">
    <location>
        <begin position="184"/>
        <end position="202"/>
    </location>
</feature>
<dbReference type="EMBL" id="MQWB01000001">
    <property type="protein sequence ID" value="OZC04297.1"/>
    <property type="molecule type" value="Genomic_DNA"/>
</dbReference>
<accession>A0A259U372</accession>
<dbReference type="RefSeq" id="WP_094550610.1">
    <property type="nucleotide sequence ID" value="NZ_MQWB01000001.1"/>
</dbReference>
<name>A0A259U372_9BACT</name>
<sequence length="211" mass="22783">MTLADRYRQMSREELLHIAREEAGDLTPEAVGVLTAEIDARRLGPLVGAAIRAQTLTLSQKEVRAVAYAIVRRPCPQCGQSRRPVNAGVIANTYGLIITGVYDEKVLVACADCREARAKRAMARSVLLGWWSFPHGPFRTIGALWQNARTLRECEHRQKPTATLLNYVAANPLRALALARRTPLAPEASGSSPSGVSSTAAERSGRPSAGG</sequence>
<protein>
    <submittedName>
        <fullName evidence="2">Uncharacterized protein</fullName>
    </submittedName>
</protein>
<evidence type="ECO:0000313" key="2">
    <source>
        <dbReference type="EMBL" id="OZC04297.1"/>
    </source>
</evidence>
<keyword evidence="3" id="KW-1185">Reference proteome</keyword>
<gene>
    <name evidence="2" type="ORF">BSZ36_15695</name>
</gene>
<dbReference type="Proteomes" id="UP000216446">
    <property type="component" value="Unassembled WGS sequence"/>
</dbReference>
<organism evidence="2 3">
    <name type="scientific">Rubricoccus marinus</name>
    <dbReference type="NCBI Taxonomy" id="716817"/>
    <lineage>
        <taxon>Bacteria</taxon>
        <taxon>Pseudomonadati</taxon>
        <taxon>Rhodothermota</taxon>
        <taxon>Rhodothermia</taxon>
        <taxon>Rhodothermales</taxon>
        <taxon>Rubricoccaceae</taxon>
        <taxon>Rubricoccus</taxon>
    </lineage>
</organism>
<dbReference type="InParanoid" id="A0A259U372"/>
<feature type="region of interest" description="Disordered" evidence="1">
    <location>
        <begin position="184"/>
        <end position="211"/>
    </location>
</feature>
<evidence type="ECO:0000256" key="1">
    <source>
        <dbReference type="SAM" id="MobiDB-lite"/>
    </source>
</evidence>